<evidence type="ECO:0000313" key="3">
    <source>
        <dbReference type="Proteomes" id="UP000217348"/>
    </source>
</evidence>
<sequence length="165" mass="19346">MEQDKLNINSGMKVPETYFDDFKKNLRNRIDIEFVIPKKQEFKVPEAYFEQSRESILKATTKKTKTFYLPIVKYAVASVLAVLLVSSVWIYVSQNSLKSVQFSDLTSVEIQNYLNNSYLGEDKTYLILEQLETVSLNSSIVNESQNMENLDDYLREYDYNIEENY</sequence>
<gene>
    <name evidence="2" type="ORF">CGC58_00655</name>
</gene>
<protein>
    <submittedName>
        <fullName evidence="2">Uncharacterized protein</fullName>
    </submittedName>
</protein>
<dbReference type="AlphaFoldDB" id="A0A250FTD5"/>
<dbReference type="EMBL" id="CP022387">
    <property type="protein sequence ID" value="ATA88373.1"/>
    <property type="molecule type" value="Genomic_DNA"/>
</dbReference>
<reference evidence="3" key="1">
    <citation type="submission" date="2017-06" db="EMBL/GenBank/DDBJ databases">
        <title>Capnocytophaga spp. assemblies.</title>
        <authorList>
            <person name="Gulvik C.A."/>
        </authorList>
    </citation>
    <scope>NUCLEOTIDE SEQUENCE [LARGE SCALE GENOMIC DNA]</scope>
    <source>
        <strain evidence="3">H2177</strain>
    </source>
</reference>
<keyword evidence="1" id="KW-0472">Membrane</keyword>
<organism evidence="2 3">
    <name type="scientific">Capnocytophaga stomatis</name>
    <dbReference type="NCBI Taxonomy" id="1848904"/>
    <lineage>
        <taxon>Bacteria</taxon>
        <taxon>Pseudomonadati</taxon>
        <taxon>Bacteroidota</taxon>
        <taxon>Flavobacteriia</taxon>
        <taxon>Flavobacteriales</taxon>
        <taxon>Flavobacteriaceae</taxon>
        <taxon>Capnocytophaga</taxon>
    </lineage>
</organism>
<keyword evidence="1" id="KW-1133">Transmembrane helix</keyword>
<proteinExistence type="predicted"/>
<evidence type="ECO:0000313" key="2">
    <source>
        <dbReference type="EMBL" id="ATA88373.1"/>
    </source>
</evidence>
<dbReference type="RefSeq" id="WP_095894651.1">
    <property type="nucleotide sequence ID" value="NZ_CP022387.1"/>
</dbReference>
<feature type="transmembrane region" description="Helical" evidence="1">
    <location>
        <begin position="71"/>
        <end position="92"/>
    </location>
</feature>
<accession>A0A250FTD5</accession>
<dbReference type="OrthoDB" id="981524at2"/>
<name>A0A250FTD5_9FLAO</name>
<evidence type="ECO:0000256" key="1">
    <source>
        <dbReference type="SAM" id="Phobius"/>
    </source>
</evidence>
<dbReference type="KEGG" id="csto:CGC58_00655"/>
<dbReference type="Proteomes" id="UP000217348">
    <property type="component" value="Chromosome"/>
</dbReference>
<keyword evidence="1" id="KW-0812">Transmembrane</keyword>